<organism evidence="2">
    <name type="scientific">Ralstonia syzygii R24</name>
    <dbReference type="NCBI Taxonomy" id="907261"/>
    <lineage>
        <taxon>Bacteria</taxon>
        <taxon>Pseudomonadati</taxon>
        <taxon>Pseudomonadota</taxon>
        <taxon>Betaproteobacteria</taxon>
        <taxon>Burkholderiales</taxon>
        <taxon>Burkholderiaceae</taxon>
        <taxon>Ralstonia</taxon>
        <taxon>Ralstonia solanacearum species complex</taxon>
    </lineage>
</organism>
<gene>
    <name evidence="2" type="ORF">RALSY_mp10015</name>
</gene>
<accession>G3A8C8</accession>
<name>G3A8C8_9RALS</name>
<dbReference type="InterPro" id="IPR025668">
    <property type="entry name" value="Tnp_DDE_dom"/>
</dbReference>
<dbReference type="InterPro" id="IPR053520">
    <property type="entry name" value="Transposase_Tn903"/>
</dbReference>
<evidence type="ECO:0000259" key="1">
    <source>
        <dbReference type="Pfam" id="PF13737"/>
    </source>
</evidence>
<evidence type="ECO:0000313" key="2">
    <source>
        <dbReference type="EMBL" id="CCA87502.1"/>
    </source>
</evidence>
<dbReference type="Pfam" id="PF13737">
    <property type="entry name" value="DDE_Tnp_1_5"/>
    <property type="match status" value="1"/>
</dbReference>
<protein>
    <submittedName>
        <fullName evidence="2">Putative transposase</fullName>
    </submittedName>
</protein>
<dbReference type="AlphaFoldDB" id="G3A8C8"/>
<feature type="domain" description="Transposase DDE" evidence="1">
    <location>
        <begin position="1"/>
        <end position="103"/>
    </location>
</feature>
<dbReference type="EMBL" id="FR854090">
    <property type="protein sequence ID" value="CCA87502.1"/>
    <property type="molecule type" value="Genomic_DNA"/>
</dbReference>
<proteinExistence type="predicted"/>
<dbReference type="NCBIfam" id="NF033579">
    <property type="entry name" value="transpos_IS5_2"/>
    <property type="match status" value="1"/>
</dbReference>
<reference evidence="2" key="1">
    <citation type="journal article" date="2011" name="PLoS ONE">
        <title>Ralstonia syzygii, the Blood Disease Bacterium and some Asian R. solanacearum strains form a single genomic species despite divergent lifestyles.</title>
        <authorList>
            <person name="Remenant B."/>
            <person name="de Cambiaire J.C."/>
            <person name="Cellier G."/>
            <person name="Jacobs J.M."/>
            <person name="Mangenot S."/>
            <person name="Barbe V."/>
            <person name="Lajus A."/>
            <person name="Vallenet D."/>
            <person name="Medigue C."/>
            <person name="Fegan M."/>
            <person name="Allen C."/>
            <person name="Prior P."/>
        </authorList>
    </citation>
    <scope>NUCLEOTIDE SEQUENCE</scope>
    <source>
        <strain evidence="2">R24</strain>
    </source>
</reference>
<dbReference type="PANTHER" id="PTHR34631">
    <property type="match status" value="1"/>
</dbReference>
<dbReference type="InterPro" id="IPR053172">
    <property type="entry name" value="Tn903_transposase"/>
</dbReference>
<sequence>MWIDQSLLASSGVGVSKRGRPCVYPDAVIQLRLGLKQVFRLPLRALQGFAMSLHKLAFANLPVPNDTTLSRRAQDLEVVLPALRTGQSLHLVVDSTGLKVFGEGEWKVRKHGDSKRRSWRKIHLAMDAKSGQICAALMSHQDVGDADVLPDLPGQLPPDTPVDIVGGDGAYDTKSCHAAIAAAGAQPSIPPREGAMPWPETMPGAAWRNRAIEAIAESGRREWKKASGYHRRSLVENLMYWLKTLTGHSLWARKVGSQATEVAIRAGVLNRMAALARPHSVRVA</sequence>
<dbReference type="PANTHER" id="PTHR34631:SF3">
    <property type="entry name" value="ISSOD12 TRANSPOSASE TNPA_ISSOD12"/>
    <property type="match status" value="1"/>
</dbReference>
<reference evidence="2" key="2">
    <citation type="submission" date="2011-04" db="EMBL/GenBank/DDBJ databases">
        <authorList>
            <person name="Genoscope - CEA"/>
        </authorList>
    </citation>
    <scope>NUCLEOTIDE SEQUENCE</scope>
    <source>
        <strain evidence="2">R24</strain>
    </source>
</reference>